<dbReference type="InterPro" id="IPR001461">
    <property type="entry name" value="Aspartic_peptidase_A1"/>
</dbReference>
<dbReference type="AlphaFoldDB" id="W6XTM1"/>
<dbReference type="InterPro" id="IPR001969">
    <property type="entry name" value="Aspartic_peptidase_AS"/>
</dbReference>
<dbReference type="EMBL" id="KI964775">
    <property type="protein sequence ID" value="EUC28973.1"/>
    <property type="molecule type" value="Genomic_DNA"/>
</dbReference>
<evidence type="ECO:0000313" key="4">
    <source>
        <dbReference type="EMBL" id="EUC28973.1"/>
    </source>
</evidence>
<keyword evidence="5" id="KW-1185">Reference proteome</keyword>
<dbReference type="HOGENOM" id="CLU_035052_2_0_1"/>
<evidence type="ECO:0000256" key="1">
    <source>
        <dbReference type="ARBA" id="ARBA00007447"/>
    </source>
</evidence>
<dbReference type="SUPFAM" id="SSF50630">
    <property type="entry name" value="Acid proteases"/>
    <property type="match status" value="1"/>
</dbReference>
<dbReference type="PROSITE" id="PS00141">
    <property type="entry name" value="ASP_PROTEASE"/>
    <property type="match status" value="1"/>
</dbReference>
<keyword evidence="2" id="KW-0645">Protease</keyword>
<dbReference type="PANTHER" id="PTHR47966">
    <property type="entry name" value="BETA-SITE APP-CLEAVING ENZYME, ISOFORM A-RELATED"/>
    <property type="match status" value="1"/>
</dbReference>
<dbReference type="OrthoDB" id="15189at2759"/>
<keyword evidence="2" id="KW-0064">Aspartyl protease</keyword>
<reference evidence="4 5" key="1">
    <citation type="journal article" date="2013" name="PLoS Genet.">
        <title>Comparative genome structure, secondary metabolite, and effector coding capacity across Cochliobolus pathogens.</title>
        <authorList>
            <person name="Condon B.J."/>
            <person name="Leng Y."/>
            <person name="Wu D."/>
            <person name="Bushley K.E."/>
            <person name="Ohm R.A."/>
            <person name="Otillar R."/>
            <person name="Martin J."/>
            <person name="Schackwitz W."/>
            <person name="Grimwood J."/>
            <person name="MohdZainudin N."/>
            <person name="Xue C."/>
            <person name="Wang R."/>
            <person name="Manning V.A."/>
            <person name="Dhillon B."/>
            <person name="Tu Z.J."/>
            <person name="Steffenson B.J."/>
            <person name="Salamov A."/>
            <person name="Sun H."/>
            <person name="Lowry S."/>
            <person name="LaButti K."/>
            <person name="Han J."/>
            <person name="Copeland A."/>
            <person name="Lindquist E."/>
            <person name="Barry K."/>
            <person name="Schmutz J."/>
            <person name="Baker S.E."/>
            <person name="Ciuffetti L.M."/>
            <person name="Grigoriev I.V."/>
            <person name="Zhong S."/>
            <person name="Turgeon B.G."/>
        </authorList>
    </citation>
    <scope>NUCLEOTIDE SEQUENCE [LARGE SCALE GENOMIC DNA]</scope>
    <source>
        <strain evidence="4 5">26-R-13</strain>
    </source>
</reference>
<organism evidence="4 5">
    <name type="scientific">Cochliobolus carbonum (strain 26-R-13)</name>
    <name type="common">Maize leaf spot fungus</name>
    <name type="synonym">Bipolaris zeicola</name>
    <dbReference type="NCBI Taxonomy" id="930089"/>
    <lineage>
        <taxon>Eukaryota</taxon>
        <taxon>Fungi</taxon>
        <taxon>Dikarya</taxon>
        <taxon>Ascomycota</taxon>
        <taxon>Pezizomycotina</taxon>
        <taxon>Dothideomycetes</taxon>
        <taxon>Pleosporomycetidae</taxon>
        <taxon>Pleosporales</taxon>
        <taxon>Pleosporineae</taxon>
        <taxon>Pleosporaceae</taxon>
        <taxon>Bipolaris</taxon>
    </lineage>
</organism>
<name>W6XTM1_COCC2</name>
<feature type="domain" description="Peptidase A1" evidence="3">
    <location>
        <begin position="101"/>
        <end position="459"/>
    </location>
</feature>
<dbReference type="Proteomes" id="UP000053841">
    <property type="component" value="Unassembled WGS sequence"/>
</dbReference>
<sequence>MLDTFLSPLVLLPSLGMSNTLPFLGKNDDANFRPRAGVYDASLKLQEKLNELGIPIGGSQIQLKTTRSSARFSSSPHKQLIKRTTHAGTVPLETIELGSRYGIDVQVDGETFRLMADTGSSDTWLPSQDLKCFDDKTKEVPQSQCNFTKLTPPTFSGGQIPDRHLNITYDNGNSYLGTVGYEPVSIAGFNVERQVVAKVNIAKQPTTSPGGSHGIFGLGFPNTTSVYPGLDPTKDNASYPNPHNSIPYDPWIISAFKSGVIKKPVFTLVLGPIGGRDGENAGTLIIGGAAPPSSVSYSGNVSSAPLRKYGPPYRNYWWDIVPDGMTIGDQFIPWTEPGADSEPLAYSVDCGSDYSYVPQSTMTPWLKTFSTPTLADSRGYTYALCNATFSSVAVRIGGKDFPFEKSSLLVQPPYGAVDGSPGYCWTGIQPHGSFLGGTFLYGVAATFDMTQGSEKIVFSSVLSQ</sequence>
<accession>W6XTM1</accession>
<dbReference type="KEGG" id="bze:COCCADRAFT_40582"/>
<dbReference type="CDD" id="cd05471">
    <property type="entry name" value="pepsin_like"/>
    <property type="match status" value="1"/>
</dbReference>
<comment type="similarity">
    <text evidence="1">Belongs to the peptidase A1 family.</text>
</comment>
<dbReference type="InterPro" id="IPR033121">
    <property type="entry name" value="PEPTIDASE_A1"/>
</dbReference>
<dbReference type="GeneID" id="19149290"/>
<protein>
    <recommendedName>
        <fullName evidence="3">Peptidase A1 domain-containing protein</fullName>
    </recommendedName>
</protein>
<dbReference type="InterPro" id="IPR034164">
    <property type="entry name" value="Pepsin-like_dom"/>
</dbReference>
<dbReference type="PROSITE" id="PS51767">
    <property type="entry name" value="PEPTIDASE_A1"/>
    <property type="match status" value="1"/>
</dbReference>
<evidence type="ECO:0000256" key="2">
    <source>
        <dbReference type="ARBA" id="ARBA00022750"/>
    </source>
</evidence>
<gene>
    <name evidence="4" type="ORF">COCCADRAFT_40582</name>
</gene>
<evidence type="ECO:0000259" key="3">
    <source>
        <dbReference type="PROSITE" id="PS51767"/>
    </source>
</evidence>
<dbReference type="GO" id="GO:0006508">
    <property type="term" value="P:proteolysis"/>
    <property type="evidence" value="ECO:0007669"/>
    <property type="project" value="InterPro"/>
</dbReference>
<dbReference type="PANTHER" id="PTHR47966:SF47">
    <property type="entry name" value="ENDOPEPTIDASE, PUTATIVE (AFU_ORTHOLOGUE AFUA_3G01220)-RELATED"/>
    <property type="match status" value="1"/>
</dbReference>
<dbReference type="GO" id="GO:0000324">
    <property type="term" value="C:fungal-type vacuole"/>
    <property type="evidence" value="ECO:0007669"/>
    <property type="project" value="TreeGrafter"/>
</dbReference>
<dbReference type="RefSeq" id="XP_007716709.1">
    <property type="nucleotide sequence ID" value="XM_007718519.1"/>
</dbReference>
<dbReference type="Gene3D" id="2.40.70.10">
    <property type="entry name" value="Acid Proteases"/>
    <property type="match status" value="2"/>
</dbReference>
<keyword evidence="2" id="KW-0378">Hydrolase</keyword>
<evidence type="ECO:0000313" key="5">
    <source>
        <dbReference type="Proteomes" id="UP000053841"/>
    </source>
</evidence>
<dbReference type="Pfam" id="PF00026">
    <property type="entry name" value="Asp"/>
    <property type="match status" value="1"/>
</dbReference>
<dbReference type="GO" id="GO:0004190">
    <property type="term" value="F:aspartic-type endopeptidase activity"/>
    <property type="evidence" value="ECO:0007669"/>
    <property type="project" value="UniProtKB-KW"/>
</dbReference>
<proteinExistence type="inferred from homology"/>
<dbReference type="InterPro" id="IPR021109">
    <property type="entry name" value="Peptidase_aspartic_dom_sf"/>
</dbReference>
<dbReference type="eggNOG" id="KOG1339">
    <property type="taxonomic scope" value="Eukaryota"/>
</dbReference>